<keyword evidence="3" id="KW-1185">Reference proteome</keyword>
<proteinExistence type="predicted"/>
<dbReference type="OrthoDB" id="5193044at2"/>
<dbReference type="KEGG" id="mmar:MODMU_5351"/>
<dbReference type="HOGENOM" id="CLU_2343601_0_0_11"/>
<dbReference type="OMA" id="MSMSAPF"/>
<protein>
    <submittedName>
        <fullName evidence="2">Uncharacterized protein</fullName>
    </submittedName>
</protein>
<evidence type="ECO:0000313" key="2">
    <source>
        <dbReference type="EMBL" id="CCH90725.1"/>
    </source>
</evidence>
<sequence length="97" mass="9700">MSMSAPFDPVQPTPDEGVPAADAGTGAPPPAEGFGVGGEEPDRPEQTDADGPAATQSETPFHTPDPAEVGPEPTGNPVDPAVSTATPDPGQTGRDQR</sequence>
<accession>I4F512</accession>
<organism evidence="2 3">
    <name type="scientific">Modestobacter italicus (strain DSM 44449 / CECT 9708 / BC 501)</name>
    <dbReference type="NCBI Taxonomy" id="2732864"/>
    <lineage>
        <taxon>Bacteria</taxon>
        <taxon>Bacillati</taxon>
        <taxon>Actinomycetota</taxon>
        <taxon>Actinomycetes</taxon>
        <taxon>Geodermatophilales</taxon>
        <taxon>Geodermatophilaceae</taxon>
        <taxon>Modestobacter</taxon>
    </lineage>
</organism>
<evidence type="ECO:0000256" key="1">
    <source>
        <dbReference type="SAM" id="MobiDB-lite"/>
    </source>
</evidence>
<feature type="region of interest" description="Disordered" evidence="1">
    <location>
        <begin position="1"/>
        <end position="97"/>
    </location>
</feature>
<feature type="compositionally biased region" description="Low complexity" evidence="1">
    <location>
        <begin position="17"/>
        <end position="26"/>
    </location>
</feature>
<dbReference type="Proteomes" id="UP000006461">
    <property type="component" value="Chromosome"/>
</dbReference>
<gene>
    <name evidence="2" type="ordered locus">MODMU_5351</name>
</gene>
<dbReference type="EMBL" id="FO203431">
    <property type="protein sequence ID" value="CCH90725.1"/>
    <property type="molecule type" value="Genomic_DNA"/>
</dbReference>
<dbReference type="AlphaFoldDB" id="I4F512"/>
<reference evidence="2 3" key="1">
    <citation type="journal article" date="2012" name="J. Bacteriol.">
        <title>Genome Sequence of Radiation-Resistant Modestobacter marinus Strain BC501, a Representative Actinobacterium That Thrives on Calcareous Stone Surfaces.</title>
        <authorList>
            <person name="Normand P."/>
            <person name="Gury J."/>
            <person name="Pujic P."/>
            <person name="Chouaia B."/>
            <person name="Crotti E."/>
            <person name="Brusetti L."/>
            <person name="Daffonchio D."/>
            <person name="Vacherie B."/>
            <person name="Barbe V."/>
            <person name="Medigue C."/>
            <person name="Calteau A."/>
            <person name="Ghodhbane-Gtari F."/>
            <person name="Essoussi I."/>
            <person name="Nouioui I."/>
            <person name="Abbassi-Ghozzi I."/>
            <person name="Gtari M."/>
        </authorList>
    </citation>
    <scope>NUCLEOTIDE SEQUENCE [LARGE SCALE GENOMIC DNA]</scope>
    <source>
        <strain evidence="3">BC 501</strain>
    </source>
</reference>
<name>I4F512_MODI5</name>
<evidence type="ECO:0000313" key="3">
    <source>
        <dbReference type="Proteomes" id="UP000006461"/>
    </source>
</evidence>